<dbReference type="GO" id="GO:0008198">
    <property type="term" value="F:ferrous iron binding"/>
    <property type="evidence" value="ECO:0007669"/>
    <property type="project" value="TreeGrafter"/>
</dbReference>
<dbReference type="Gene3D" id="2.60.120.590">
    <property type="entry name" value="Alpha-ketoglutarate-dependent dioxygenase AlkB-like"/>
    <property type="match status" value="1"/>
</dbReference>
<feature type="binding site" evidence="1">
    <location>
        <begin position="52"/>
        <end position="54"/>
    </location>
    <ligand>
        <name>substrate</name>
    </ligand>
</feature>
<proteinExistence type="predicted"/>
<dbReference type="EMBL" id="JACHWZ010000009">
    <property type="protein sequence ID" value="MBB3061376.1"/>
    <property type="molecule type" value="Genomic_DNA"/>
</dbReference>
<keyword evidence="3" id="KW-0223">Dioxygenase</keyword>
<organism evidence="3 4">
    <name type="scientific">Microbulbifer rhizosphaerae</name>
    <dbReference type="NCBI Taxonomy" id="1562603"/>
    <lineage>
        <taxon>Bacteria</taxon>
        <taxon>Pseudomonadati</taxon>
        <taxon>Pseudomonadota</taxon>
        <taxon>Gammaproteobacteria</taxon>
        <taxon>Cellvibrionales</taxon>
        <taxon>Microbulbiferaceae</taxon>
        <taxon>Microbulbifer</taxon>
    </lineage>
</organism>
<accession>A0A7W4Z998</accession>
<feature type="binding site" evidence="1">
    <location>
        <position position="110"/>
    </location>
    <ligand>
        <name>2-oxoglutarate</name>
        <dbReference type="ChEBI" id="CHEBI:16810"/>
    </ligand>
</feature>
<evidence type="ECO:0000256" key="1">
    <source>
        <dbReference type="PIRSR" id="PIRSR632852-1"/>
    </source>
</evidence>
<dbReference type="GO" id="GO:0051747">
    <property type="term" value="F:cytosine C-5 DNA demethylase activity"/>
    <property type="evidence" value="ECO:0007669"/>
    <property type="project" value="TreeGrafter"/>
</dbReference>
<dbReference type="Pfam" id="PF13532">
    <property type="entry name" value="2OG-FeII_Oxy_2"/>
    <property type="match status" value="1"/>
</dbReference>
<dbReference type="PANTHER" id="PTHR31573">
    <property type="entry name" value="ALPHA-KETOGLUTARATE-DEPENDENT DIOXYGENASE ALKB HOMOLOG 2"/>
    <property type="match status" value="1"/>
</dbReference>
<dbReference type="InterPro" id="IPR032852">
    <property type="entry name" value="ALKBH2"/>
</dbReference>
<dbReference type="PANTHER" id="PTHR31573:SF1">
    <property type="entry name" value="DNA OXIDATIVE DEMETHYLASE ALKBH2"/>
    <property type="match status" value="1"/>
</dbReference>
<dbReference type="InterPro" id="IPR027450">
    <property type="entry name" value="AlkB-like"/>
</dbReference>
<keyword evidence="4" id="KW-1185">Reference proteome</keyword>
<evidence type="ECO:0000313" key="4">
    <source>
        <dbReference type="Proteomes" id="UP000535937"/>
    </source>
</evidence>
<dbReference type="RefSeq" id="WP_183459705.1">
    <property type="nucleotide sequence ID" value="NZ_JACHWZ010000009.1"/>
</dbReference>
<evidence type="ECO:0000313" key="3">
    <source>
        <dbReference type="EMBL" id="MBB3061376.1"/>
    </source>
</evidence>
<feature type="binding site" evidence="1">
    <location>
        <position position="193"/>
    </location>
    <ligand>
        <name>2-oxoglutarate</name>
        <dbReference type="ChEBI" id="CHEBI:16810"/>
    </ligand>
</feature>
<feature type="binding site" evidence="1">
    <location>
        <position position="189"/>
    </location>
    <ligand>
        <name>2-oxoglutarate</name>
        <dbReference type="ChEBI" id="CHEBI:16810"/>
    </ligand>
</feature>
<dbReference type="GO" id="GO:0035516">
    <property type="term" value="F:broad specificity oxidative DNA demethylase activity"/>
    <property type="evidence" value="ECO:0007669"/>
    <property type="project" value="TreeGrafter"/>
</dbReference>
<feature type="binding site" evidence="1">
    <location>
        <position position="177"/>
    </location>
    <ligand>
        <name>2-oxoglutarate</name>
        <dbReference type="ChEBI" id="CHEBI:16810"/>
    </ligand>
</feature>
<dbReference type="PROSITE" id="PS51471">
    <property type="entry name" value="FE2OG_OXY"/>
    <property type="match status" value="1"/>
</dbReference>
<dbReference type="InterPro" id="IPR037151">
    <property type="entry name" value="AlkB-like_sf"/>
</dbReference>
<feature type="domain" description="Fe2OG dioxygenase" evidence="2">
    <location>
        <begin position="101"/>
        <end position="198"/>
    </location>
</feature>
<feature type="binding site" evidence="1">
    <location>
        <position position="120"/>
    </location>
    <ligand>
        <name>2-oxoglutarate</name>
        <dbReference type="ChEBI" id="CHEBI:16810"/>
    </ligand>
</feature>
<dbReference type="InterPro" id="IPR005123">
    <property type="entry name" value="Oxoglu/Fe-dep_dioxygenase_dom"/>
</dbReference>
<feature type="binding site" evidence="1">
    <location>
        <position position="108"/>
    </location>
    <ligand>
        <name>2-oxoglutarate</name>
        <dbReference type="ChEBI" id="CHEBI:16810"/>
    </ligand>
</feature>
<dbReference type="Proteomes" id="UP000535937">
    <property type="component" value="Unassembled WGS sequence"/>
</dbReference>
<sequence length="199" mass="22396">MLQSAYAGTQWLDLPPGHALLIPTWLAPSEAASLLDHCLQDLQWEQPMVRVFGKQHPIPRRHAFVGDNGVVYRWSGLEQRPQPWTESLAVLRAQLVRAGFQFNSLLVNHYRNGTDGMGWHADNEKELGENPVVATVSLGQERRLSFKQRDGAGRLSVILSSGSLLLTSGAVQKHWLHQLAKSTRPLKERISLTFRYINS</sequence>
<comment type="caution">
    <text evidence="3">The sequence shown here is derived from an EMBL/GenBank/DDBJ whole genome shotgun (WGS) entry which is preliminary data.</text>
</comment>
<dbReference type="SUPFAM" id="SSF51197">
    <property type="entry name" value="Clavaminate synthase-like"/>
    <property type="match status" value="1"/>
</dbReference>
<dbReference type="GO" id="GO:0006307">
    <property type="term" value="P:DNA alkylation repair"/>
    <property type="evidence" value="ECO:0007669"/>
    <property type="project" value="TreeGrafter"/>
</dbReference>
<evidence type="ECO:0000259" key="2">
    <source>
        <dbReference type="PROSITE" id="PS51471"/>
    </source>
</evidence>
<name>A0A7W4Z998_9GAMM</name>
<reference evidence="3 4" key="1">
    <citation type="submission" date="2020-08" db="EMBL/GenBank/DDBJ databases">
        <title>Genomic Encyclopedia of Type Strains, Phase III (KMG-III): the genomes of soil and plant-associated and newly described type strains.</title>
        <authorList>
            <person name="Whitman W."/>
        </authorList>
    </citation>
    <scope>NUCLEOTIDE SEQUENCE [LARGE SCALE GENOMIC DNA]</scope>
    <source>
        <strain evidence="3 4">CECT 8799</strain>
    </source>
</reference>
<keyword evidence="3" id="KW-0560">Oxidoreductase</keyword>
<dbReference type="AlphaFoldDB" id="A0A7W4Z998"/>
<feature type="binding site" evidence="1">
    <location>
        <position position="195"/>
    </location>
    <ligand>
        <name>2-oxoglutarate</name>
        <dbReference type="ChEBI" id="CHEBI:16810"/>
    </ligand>
</feature>
<gene>
    <name evidence="3" type="ORF">FHS09_002209</name>
</gene>
<protein>
    <submittedName>
        <fullName evidence="3">Alkylated DNA repair dioxygenase AlkB</fullName>
    </submittedName>
</protein>